<dbReference type="EMBL" id="UYJE01010077">
    <property type="protein sequence ID" value="VDI79501.1"/>
    <property type="molecule type" value="Genomic_DNA"/>
</dbReference>
<feature type="compositionally biased region" description="Basic and acidic residues" evidence="9">
    <location>
        <begin position="96"/>
        <end position="109"/>
    </location>
</feature>
<evidence type="ECO:0000256" key="8">
    <source>
        <dbReference type="ARBA" id="ARBA00023273"/>
    </source>
</evidence>
<dbReference type="PANTHER" id="PTHR21648">
    <property type="entry name" value="FLAGELLAR RADIAL SPOKE PROTEIN 3"/>
    <property type="match status" value="1"/>
</dbReference>
<evidence type="ECO:0008006" key="12">
    <source>
        <dbReference type="Google" id="ProtNLM"/>
    </source>
</evidence>
<evidence type="ECO:0000256" key="1">
    <source>
        <dbReference type="ARBA" id="ARBA00004611"/>
    </source>
</evidence>
<name>A0A8B6HJ18_MYTGA</name>
<evidence type="ECO:0000256" key="3">
    <source>
        <dbReference type="ARBA" id="ARBA00022490"/>
    </source>
</evidence>
<dbReference type="PANTHER" id="PTHR21648:SF0">
    <property type="entry name" value="RADIAL SPOKE HEAD PROTEIN 3 HOMOLOG"/>
    <property type="match status" value="1"/>
</dbReference>
<dbReference type="AlphaFoldDB" id="A0A8B6HJ18"/>
<organism evidence="10 11">
    <name type="scientific">Mytilus galloprovincialis</name>
    <name type="common">Mediterranean mussel</name>
    <dbReference type="NCBI Taxonomy" id="29158"/>
    <lineage>
        <taxon>Eukaryota</taxon>
        <taxon>Metazoa</taxon>
        <taxon>Spiralia</taxon>
        <taxon>Lophotrochozoa</taxon>
        <taxon>Mollusca</taxon>
        <taxon>Bivalvia</taxon>
        <taxon>Autobranchia</taxon>
        <taxon>Pteriomorphia</taxon>
        <taxon>Mytilida</taxon>
        <taxon>Mytiloidea</taxon>
        <taxon>Mytilidae</taxon>
        <taxon>Mytilinae</taxon>
        <taxon>Mytilus</taxon>
    </lineage>
</organism>
<evidence type="ECO:0000313" key="10">
    <source>
        <dbReference type="EMBL" id="VDI79501.1"/>
    </source>
</evidence>
<evidence type="ECO:0000256" key="2">
    <source>
        <dbReference type="ARBA" id="ARBA00006737"/>
    </source>
</evidence>
<evidence type="ECO:0000256" key="9">
    <source>
        <dbReference type="SAM" id="MobiDB-lite"/>
    </source>
</evidence>
<feature type="compositionally biased region" description="Acidic residues" evidence="9">
    <location>
        <begin position="386"/>
        <end position="403"/>
    </location>
</feature>
<keyword evidence="6" id="KW-0969">Cilium</keyword>
<keyword evidence="11" id="KW-1185">Reference proteome</keyword>
<keyword evidence="4" id="KW-0597">Phosphoprotein</keyword>
<evidence type="ECO:0000256" key="4">
    <source>
        <dbReference type="ARBA" id="ARBA00022553"/>
    </source>
</evidence>
<reference evidence="10" key="1">
    <citation type="submission" date="2018-11" db="EMBL/GenBank/DDBJ databases">
        <authorList>
            <person name="Alioto T."/>
            <person name="Alioto T."/>
        </authorList>
    </citation>
    <scope>NUCLEOTIDE SEQUENCE</scope>
</reference>
<keyword evidence="5" id="KW-0282">Flagellum</keyword>
<comment type="subcellular location">
    <subcellularLocation>
        <location evidence="1">Cytoplasm</location>
        <location evidence="1">Cytoskeleton</location>
        <location evidence="1">Flagellum axoneme</location>
    </subcellularLocation>
</comment>
<feature type="compositionally biased region" description="Basic and acidic residues" evidence="9">
    <location>
        <begin position="369"/>
        <end position="385"/>
    </location>
</feature>
<sequence length="403" mass="46022">MAAVLPQKPQGTYTFASQPRAVQQRKKYRDGMTAPAEQQLSAEGVPLYGNIMYDRRIVRGNTYAQHTLPAHAQPDPIEIQRQQENRRRAIARKRAKEQLRPRSPEAVEGRKHIDVQTELYLEELSDRVEEADVEVQTDAFLDRPPSPMFVPAKTGVDIMTQILDGDLFDFDIEVKPILEVLVGKTVEQALLEVMEEEELSNLRSQQRAFEELRNAELVEQQRLEEQERRHREEKERRMRQQREIAKKEKETSDKIAARAFAQSYLADLVPTVFGTLSDNGYFYDPVERDLEQGFMPWLMDQVTEQLKKSELGRMVLDGILREVVSKRMDLYAKIGQKPAVSEQQEQTSEEKPQDTTQNAVPPSASATSEGEKPVEQAETEQKADEGGEPEQEQQADDDAGGDD</sequence>
<comment type="caution">
    <text evidence="10">The sequence shown here is derived from an EMBL/GenBank/DDBJ whole genome shotgun (WGS) entry which is preliminary data.</text>
</comment>
<gene>
    <name evidence="10" type="ORF">MGAL_10B012158</name>
</gene>
<feature type="region of interest" description="Disordered" evidence="9">
    <location>
        <begin position="336"/>
        <end position="403"/>
    </location>
</feature>
<protein>
    <recommendedName>
        <fullName evidence="12">Radial spoke 3 protein</fullName>
    </recommendedName>
</protein>
<dbReference type="GO" id="GO:0005929">
    <property type="term" value="C:cilium"/>
    <property type="evidence" value="ECO:0007669"/>
    <property type="project" value="TreeGrafter"/>
</dbReference>
<evidence type="ECO:0000256" key="7">
    <source>
        <dbReference type="ARBA" id="ARBA00023212"/>
    </source>
</evidence>
<proteinExistence type="inferred from homology"/>
<accession>A0A8B6HJ18</accession>
<dbReference type="InterPro" id="IPR009290">
    <property type="entry name" value="Radial_spoke_3"/>
</dbReference>
<comment type="similarity">
    <text evidence="2">Belongs to the flagellar radial spoke RSP3 family.</text>
</comment>
<dbReference type="Proteomes" id="UP000596742">
    <property type="component" value="Unassembled WGS sequence"/>
</dbReference>
<dbReference type="OrthoDB" id="313308at2759"/>
<feature type="region of interest" description="Disordered" evidence="9">
    <location>
        <begin position="83"/>
        <end position="109"/>
    </location>
</feature>
<dbReference type="Pfam" id="PF06098">
    <property type="entry name" value="Radial_spoke_3"/>
    <property type="match status" value="1"/>
</dbReference>
<keyword evidence="3" id="KW-0963">Cytoplasm</keyword>
<keyword evidence="7" id="KW-0206">Cytoskeleton</keyword>
<feature type="compositionally biased region" description="Polar residues" evidence="9">
    <location>
        <begin position="354"/>
        <end position="368"/>
    </location>
</feature>
<evidence type="ECO:0000256" key="6">
    <source>
        <dbReference type="ARBA" id="ARBA00023069"/>
    </source>
</evidence>
<evidence type="ECO:0000313" key="11">
    <source>
        <dbReference type="Proteomes" id="UP000596742"/>
    </source>
</evidence>
<feature type="region of interest" description="Disordered" evidence="9">
    <location>
        <begin position="222"/>
        <end position="248"/>
    </location>
</feature>
<keyword evidence="8" id="KW-0966">Cell projection</keyword>
<evidence type="ECO:0000256" key="5">
    <source>
        <dbReference type="ARBA" id="ARBA00022846"/>
    </source>
</evidence>